<keyword evidence="7" id="KW-1185">Reference proteome</keyword>
<dbReference type="AlphaFoldDB" id="A0A2Z7BHY6"/>
<keyword evidence="3" id="KW-0863">Zinc-finger</keyword>
<evidence type="ECO:0000256" key="2">
    <source>
        <dbReference type="ARBA" id="ARBA00022723"/>
    </source>
</evidence>
<dbReference type="InterPro" id="IPR052035">
    <property type="entry name" value="ZnF_BED_domain_contain"/>
</dbReference>
<keyword evidence="4" id="KW-0862">Zinc</keyword>
<evidence type="ECO:0000256" key="3">
    <source>
        <dbReference type="ARBA" id="ARBA00022771"/>
    </source>
</evidence>
<evidence type="ECO:0000256" key="4">
    <source>
        <dbReference type="ARBA" id="ARBA00022833"/>
    </source>
</evidence>
<evidence type="ECO:0000313" key="6">
    <source>
        <dbReference type="EMBL" id="KZV34063.1"/>
    </source>
</evidence>
<keyword evidence="5" id="KW-0539">Nucleus</keyword>
<evidence type="ECO:0000313" key="7">
    <source>
        <dbReference type="Proteomes" id="UP000250235"/>
    </source>
</evidence>
<protein>
    <submittedName>
        <fullName evidence="6">Zinc finger BED domain-containing protein RICESLEEPER 2-like</fullName>
    </submittedName>
</protein>
<dbReference type="SUPFAM" id="SSF53098">
    <property type="entry name" value="Ribonuclease H-like"/>
    <property type="match status" value="1"/>
</dbReference>
<dbReference type="PANTHER" id="PTHR46481:SF10">
    <property type="entry name" value="ZINC FINGER BED DOMAIN-CONTAINING PROTEIN 39"/>
    <property type="match status" value="1"/>
</dbReference>
<dbReference type="Proteomes" id="UP000250235">
    <property type="component" value="Unassembled WGS sequence"/>
</dbReference>
<dbReference type="InterPro" id="IPR012337">
    <property type="entry name" value="RNaseH-like_sf"/>
</dbReference>
<dbReference type="PANTHER" id="PTHR46481">
    <property type="entry name" value="ZINC FINGER BED DOMAIN-CONTAINING PROTEIN 4"/>
    <property type="match status" value="1"/>
</dbReference>
<proteinExistence type="predicted"/>
<name>A0A2Z7BHY6_9LAMI</name>
<dbReference type="GO" id="GO:0008270">
    <property type="term" value="F:zinc ion binding"/>
    <property type="evidence" value="ECO:0007669"/>
    <property type="project" value="UniProtKB-KW"/>
</dbReference>
<accession>A0A2Z7BHY6</accession>
<dbReference type="GO" id="GO:0005634">
    <property type="term" value="C:nucleus"/>
    <property type="evidence" value="ECO:0007669"/>
    <property type="project" value="UniProtKB-SubCell"/>
</dbReference>
<keyword evidence="2" id="KW-0479">Metal-binding</keyword>
<gene>
    <name evidence="6" type="ORF">F511_02836</name>
</gene>
<sequence>MEQMKEAAATRILMHDHPFSTVEEGGFNIFCRSGMSQWTSISRATLKKHCFMIYELERKMSCLLKAAKHISLITDLWKSKNKKIEYMVVSQISDEILKCARDWEIENQIFTVTVDNASVNDVVIRNLLNDLLRIKIILFVIDDCTTRWNSTYEIFQITLSFKEVFPRFKDQETSYIDCPIEEQWKKLEKVFSI</sequence>
<dbReference type="EMBL" id="KV005644">
    <property type="protein sequence ID" value="KZV34063.1"/>
    <property type="molecule type" value="Genomic_DNA"/>
</dbReference>
<evidence type="ECO:0000256" key="1">
    <source>
        <dbReference type="ARBA" id="ARBA00004123"/>
    </source>
</evidence>
<evidence type="ECO:0000256" key="5">
    <source>
        <dbReference type="ARBA" id="ARBA00023242"/>
    </source>
</evidence>
<comment type="subcellular location">
    <subcellularLocation>
        <location evidence="1">Nucleus</location>
    </subcellularLocation>
</comment>
<dbReference type="OrthoDB" id="2610923at2759"/>
<organism evidence="6 7">
    <name type="scientific">Dorcoceras hygrometricum</name>
    <dbReference type="NCBI Taxonomy" id="472368"/>
    <lineage>
        <taxon>Eukaryota</taxon>
        <taxon>Viridiplantae</taxon>
        <taxon>Streptophyta</taxon>
        <taxon>Embryophyta</taxon>
        <taxon>Tracheophyta</taxon>
        <taxon>Spermatophyta</taxon>
        <taxon>Magnoliopsida</taxon>
        <taxon>eudicotyledons</taxon>
        <taxon>Gunneridae</taxon>
        <taxon>Pentapetalae</taxon>
        <taxon>asterids</taxon>
        <taxon>lamiids</taxon>
        <taxon>Lamiales</taxon>
        <taxon>Gesneriaceae</taxon>
        <taxon>Didymocarpoideae</taxon>
        <taxon>Trichosporeae</taxon>
        <taxon>Loxocarpinae</taxon>
        <taxon>Dorcoceras</taxon>
    </lineage>
</organism>
<reference evidence="6 7" key="1">
    <citation type="journal article" date="2015" name="Proc. Natl. Acad. Sci. U.S.A.">
        <title>The resurrection genome of Boea hygrometrica: A blueprint for survival of dehydration.</title>
        <authorList>
            <person name="Xiao L."/>
            <person name="Yang G."/>
            <person name="Zhang L."/>
            <person name="Yang X."/>
            <person name="Zhao S."/>
            <person name="Ji Z."/>
            <person name="Zhou Q."/>
            <person name="Hu M."/>
            <person name="Wang Y."/>
            <person name="Chen M."/>
            <person name="Xu Y."/>
            <person name="Jin H."/>
            <person name="Xiao X."/>
            <person name="Hu G."/>
            <person name="Bao F."/>
            <person name="Hu Y."/>
            <person name="Wan P."/>
            <person name="Li L."/>
            <person name="Deng X."/>
            <person name="Kuang T."/>
            <person name="Xiang C."/>
            <person name="Zhu J.K."/>
            <person name="Oliver M.J."/>
            <person name="He Y."/>
        </authorList>
    </citation>
    <scope>NUCLEOTIDE SEQUENCE [LARGE SCALE GENOMIC DNA]</scope>
    <source>
        <strain evidence="7">cv. XS01</strain>
    </source>
</reference>